<evidence type="ECO:0000256" key="1">
    <source>
        <dbReference type="SAM" id="MobiDB-lite"/>
    </source>
</evidence>
<gene>
    <name evidence="2" type="ORF">RHTO0S_01e07536g</name>
</gene>
<feature type="region of interest" description="Disordered" evidence="1">
    <location>
        <begin position="159"/>
        <end position="192"/>
    </location>
</feature>
<name>A0A061AE04_RHOTO</name>
<protein>
    <submittedName>
        <fullName evidence="2">RHTO0S01e07536g1_1</fullName>
    </submittedName>
</protein>
<feature type="compositionally biased region" description="Low complexity" evidence="1">
    <location>
        <begin position="19"/>
        <end position="48"/>
    </location>
</feature>
<feature type="region of interest" description="Disordered" evidence="1">
    <location>
        <begin position="19"/>
        <end position="103"/>
    </location>
</feature>
<feature type="compositionally biased region" description="Low complexity" evidence="1">
    <location>
        <begin position="413"/>
        <end position="451"/>
    </location>
</feature>
<accession>A0A061AE04</accession>
<evidence type="ECO:0000313" key="2">
    <source>
        <dbReference type="EMBL" id="CDR35807.1"/>
    </source>
</evidence>
<dbReference type="AlphaFoldDB" id="A0A061AE04"/>
<dbReference type="EMBL" id="LK052936">
    <property type="protein sequence ID" value="CDR35807.1"/>
    <property type="molecule type" value="Genomic_DNA"/>
</dbReference>
<organism evidence="2">
    <name type="scientific">Rhodotorula toruloides</name>
    <name type="common">Yeast</name>
    <name type="synonym">Rhodosporidium toruloides</name>
    <dbReference type="NCBI Taxonomy" id="5286"/>
    <lineage>
        <taxon>Eukaryota</taxon>
        <taxon>Fungi</taxon>
        <taxon>Dikarya</taxon>
        <taxon>Basidiomycota</taxon>
        <taxon>Pucciniomycotina</taxon>
        <taxon>Microbotryomycetes</taxon>
        <taxon>Sporidiobolales</taxon>
        <taxon>Sporidiobolaceae</taxon>
        <taxon>Rhodotorula</taxon>
    </lineage>
</organism>
<dbReference type="OrthoDB" id="2530139at2759"/>
<sequence length="498" mass="51233">MSSCSFASYIQMRTAAFCSSPITSSSSPSSPSSASSSSGPTSVAASPTLVHLAPSPVPSADSASPHKRQRNKSPDHSSPALPSSAHDSPADSPTTPTLTKSGPKVDPLSYFFAAGSHAHPPTSGGAGAFGGTVPTHAAPSPVCPLRSILCTSHFDETGSLVSTSSPATSSPPISRPLSRRSSTSTSTSLSHSTSTSKSVRFARCTNASVFPTHSTADYDRSPIVPTCEAESLEIYRCPRGGSEGGEGEEGGGWIMCHAKKAGATEVEGGKKKKFVAAAKTGAAGSGSAGGSMMPVEGVRGLFAGSYFEGEERDHPLFPASTPACGSAGVVIPEMVDEEEDEDEGILGEGIGDDGELMEVDDSAEAEDVEATNAVEVEMDPHDEVVDAEVEAEVGAMELLAVSSTSSRRRGSDASAHSTATSSASSATSTEESSSHNPHRASSPSTPTSSPPAELANDEEREKDKAQRCAERKKRFGLIGLGKYTRQELFQSHDSLSGF</sequence>
<reference evidence="2" key="1">
    <citation type="journal article" date="2014" name="Genome Announc.">
        <title>Draft genome sequence of Rhodosporidium toruloides CECT1137, an oleaginous yeast of biotechnological interest.</title>
        <authorList>
            <person name="Morin N."/>
            <person name="Calcas X."/>
            <person name="Devillers H."/>
            <person name="Durrens P."/>
            <person name="Sherman D.J."/>
            <person name="Nicaud J.-M."/>
            <person name="Neuveglise C."/>
        </authorList>
    </citation>
    <scope>NUCLEOTIDE SEQUENCE</scope>
    <source>
        <strain evidence="2">CECT1137</strain>
    </source>
</reference>
<proteinExistence type="predicted"/>
<feature type="region of interest" description="Disordered" evidence="1">
    <location>
        <begin position="402"/>
        <end position="471"/>
    </location>
</feature>
<feature type="compositionally biased region" description="Basic and acidic residues" evidence="1">
    <location>
        <begin position="457"/>
        <end position="469"/>
    </location>
</feature>
<feature type="compositionally biased region" description="Low complexity" evidence="1">
    <location>
        <begin position="76"/>
        <end position="93"/>
    </location>
</feature>